<comment type="similarity">
    <text evidence="1">Belongs to the fructosamine kinase family.</text>
</comment>
<reference evidence="2 3" key="1">
    <citation type="submission" date="2020-03" db="EMBL/GenBank/DDBJ databases">
        <title>Sequencing the genomes of 1000 actinobacteria strains.</title>
        <authorList>
            <person name="Klenk H.-P."/>
        </authorList>
    </citation>
    <scope>NUCLEOTIDE SEQUENCE [LARGE SCALE GENOMIC DNA]</scope>
    <source>
        <strain evidence="2 3">DSM 18964</strain>
    </source>
</reference>
<comment type="caution">
    <text evidence="2">The sequence shown here is derived from an EMBL/GenBank/DDBJ whole genome shotgun (WGS) entry which is preliminary data.</text>
</comment>
<gene>
    <name evidence="2" type="ORF">BKA07_003064</name>
</gene>
<evidence type="ECO:0000313" key="2">
    <source>
        <dbReference type="EMBL" id="NJC58029.1"/>
    </source>
</evidence>
<accession>A0A846RW54</accession>
<dbReference type="AlphaFoldDB" id="A0A846RW54"/>
<organism evidence="2 3">
    <name type="scientific">Brevibacterium marinum</name>
    <dbReference type="NCBI Taxonomy" id="418643"/>
    <lineage>
        <taxon>Bacteria</taxon>
        <taxon>Bacillati</taxon>
        <taxon>Actinomycetota</taxon>
        <taxon>Actinomycetes</taxon>
        <taxon>Micrococcales</taxon>
        <taxon>Brevibacteriaceae</taxon>
        <taxon>Brevibacterium</taxon>
    </lineage>
</organism>
<dbReference type="Gene3D" id="1.20.1270.240">
    <property type="match status" value="1"/>
</dbReference>
<keyword evidence="3" id="KW-1185">Reference proteome</keyword>
<evidence type="ECO:0000313" key="3">
    <source>
        <dbReference type="Proteomes" id="UP000576792"/>
    </source>
</evidence>
<keyword evidence="1" id="KW-0808">Transferase</keyword>
<protein>
    <submittedName>
        <fullName evidence="2">Fructosamine-3-kinase</fullName>
    </submittedName>
</protein>
<dbReference type="InterPro" id="IPR011009">
    <property type="entry name" value="Kinase-like_dom_sf"/>
</dbReference>
<dbReference type="Pfam" id="PF03881">
    <property type="entry name" value="Fructosamin_kin"/>
    <property type="match status" value="1"/>
</dbReference>
<dbReference type="GO" id="GO:0016301">
    <property type="term" value="F:kinase activity"/>
    <property type="evidence" value="ECO:0007669"/>
    <property type="project" value="UniProtKB-UniRule"/>
</dbReference>
<dbReference type="Gene3D" id="3.30.200.20">
    <property type="entry name" value="Phosphorylase Kinase, domain 1"/>
    <property type="match status" value="1"/>
</dbReference>
<dbReference type="Proteomes" id="UP000576792">
    <property type="component" value="Unassembled WGS sequence"/>
</dbReference>
<evidence type="ECO:0000256" key="1">
    <source>
        <dbReference type="PIRNR" id="PIRNR006221"/>
    </source>
</evidence>
<dbReference type="PANTHER" id="PTHR12149:SF8">
    <property type="entry name" value="PROTEIN-RIBULOSAMINE 3-KINASE"/>
    <property type="match status" value="1"/>
</dbReference>
<keyword evidence="1 2" id="KW-0418">Kinase</keyword>
<proteinExistence type="inferred from homology"/>
<dbReference type="Gene3D" id="1.10.510.10">
    <property type="entry name" value="Transferase(Phosphotransferase) domain 1"/>
    <property type="match status" value="1"/>
</dbReference>
<sequence>MADFIKERAGAPHGFFAAEAAGLEWLAEPDVVPVVGVIGHDKRSLRLDRVDEVAPDAHSAFGFGRRLALLHDSGAPAFGWAPAEPAWFGPLEAPFEVEVASCATFTEFWVETRLEPMATDIDDQLSKDEKAVITSAINAIAGGAFDGISGAGTEAPARVHGDLWSGNLMWTPDGCTLIDPAAHGGHRLEDLAMLALFGTPFLDDIFAGYEAVHPMPAGWRDDLPVHNFFALLAHVKLFGAGFLGQTLSAARAISDRAETLGFGSAGTEAGS</sequence>
<name>A0A846RW54_9MICO</name>
<dbReference type="EMBL" id="JAATJN010000001">
    <property type="protein sequence ID" value="NJC58029.1"/>
    <property type="molecule type" value="Genomic_DNA"/>
</dbReference>
<dbReference type="RefSeq" id="WP_209043993.1">
    <property type="nucleotide sequence ID" value="NZ_BAAAPQ010000024.1"/>
</dbReference>
<dbReference type="InterPro" id="IPR016477">
    <property type="entry name" value="Fructo-/Ketosamine-3-kinase"/>
</dbReference>
<dbReference type="SUPFAM" id="SSF56112">
    <property type="entry name" value="Protein kinase-like (PK-like)"/>
    <property type="match status" value="1"/>
</dbReference>
<dbReference type="PANTHER" id="PTHR12149">
    <property type="entry name" value="FRUCTOSAMINE 3 KINASE-RELATED PROTEIN"/>
    <property type="match status" value="1"/>
</dbReference>
<dbReference type="PIRSF" id="PIRSF006221">
    <property type="entry name" value="Ketosamine-3-kinase"/>
    <property type="match status" value="1"/>
</dbReference>